<dbReference type="InterPro" id="IPR011041">
    <property type="entry name" value="Quinoprot_gluc/sorb_DH_b-prop"/>
</dbReference>
<evidence type="ECO:0000313" key="4">
    <source>
        <dbReference type="Proteomes" id="UP000184517"/>
    </source>
</evidence>
<evidence type="ECO:0000256" key="1">
    <source>
        <dbReference type="SAM" id="SignalP"/>
    </source>
</evidence>
<dbReference type="Gene3D" id="2.120.10.30">
    <property type="entry name" value="TolB, C-terminal domain"/>
    <property type="match status" value="1"/>
</dbReference>
<protein>
    <submittedName>
        <fullName evidence="3">Glucose/arabinose dehydrogenase, beta-propeller fold</fullName>
    </submittedName>
</protein>
<keyword evidence="4" id="KW-1185">Reference proteome</keyword>
<keyword evidence="1" id="KW-0732">Signal</keyword>
<dbReference type="InterPro" id="IPR011042">
    <property type="entry name" value="6-blade_b-propeller_TolB-like"/>
</dbReference>
<organism evidence="3 4">
    <name type="scientific">Marinomonas polaris DSM 16579</name>
    <dbReference type="NCBI Taxonomy" id="1122206"/>
    <lineage>
        <taxon>Bacteria</taxon>
        <taxon>Pseudomonadati</taxon>
        <taxon>Pseudomonadota</taxon>
        <taxon>Gammaproteobacteria</taxon>
        <taxon>Oceanospirillales</taxon>
        <taxon>Oceanospirillaceae</taxon>
        <taxon>Marinomonas</taxon>
    </lineage>
</organism>
<dbReference type="PANTHER" id="PTHR19328:SF75">
    <property type="entry name" value="ALDOSE SUGAR DEHYDROGENASE YLII"/>
    <property type="match status" value="1"/>
</dbReference>
<dbReference type="EMBL" id="FQVF01000009">
    <property type="protein sequence ID" value="SHF56272.1"/>
    <property type="molecule type" value="Genomic_DNA"/>
</dbReference>
<dbReference type="Pfam" id="PF07995">
    <property type="entry name" value="GSDH"/>
    <property type="match status" value="1"/>
</dbReference>
<dbReference type="Proteomes" id="UP000184517">
    <property type="component" value="Unassembled WGS sequence"/>
</dbReference>
<dbReference type="RefSeq" id="WP_072839741.1">
    <property type="nucleotide sequence ID" value="NZ_FQVF01000009.1"/>
</dbReference>
<dbReference type="InterPro" id="IPR012938">
    <property type="entry name" value="Glc/Sorbosone_DH"/>
</dbReference>
<dbReference type="OrthoDB" id="9770043at2"/>
<reference evidence="4" key="1">
    <citation type="submission" date="2016-11" db="EMBL/GenBank/DDBJ databases">
        <authorList>
            <person name="Varghese N."/>
            <person name="Submissions S."/>
        </authorList>
    </citation>
    <scope>NUCLEOTIDE SEQUENCE [LARGE SCALE GENOMIC DNA]</scope>
    <source>
        <strain evidence="4">DSM 16579</strain>
    </source>
</reference>
<dbReference type="PANTHER" id="PTHR19328">
    <property type="entry name" value="HEDGEHOG-INTERACTING PROTEIN"/>
    <property type="match status" value="1"/>
</dbReference>
<evidence type="ECO:0000313" key="3">
    <source>
        <dbReference type="EMBL" id="SHF56272.1"/>
    </source>
</evidence>
<dbReference type="STRING" id="1122206.SAMN02745753_02194"/>
<feature type="domain" description="Glucose/Sorbosone dehydrogenase" evidence="2">
    <location>
        <begin position="38"/>
        <end position="359"/>
    </location>
</feature>
<evidence type="ECO:0000259" key="2">
    <source>
        <dbReference type="Pfam" id="PF07995"/>
    </source>
</evidence>
<name>A0A1M5CPD8_9GAMM</name>
<dbReference type="AlphaFoldDB" id="A0A1M5CPD8"/>
<proteinExistence type="predicted"/>
<dbReference type="SUPFAM" id="SSF50952">
    <property type="entry name" value="Soluble quinoprotein glucose dehydrogenase"/>
    <property type="match status" value="1"/>
</dbReference>
<sequence>MKTWILFLAGLMALNVSASDAIVDDSLNIDQITQFDGIPWGIAIINDQEAIVTIKKGSAYKVDLTTGKKQALTGLPEVDNRGQGGLLDVAKSPQFKEQGWLYFTYSKPTDDGSKTTLARAKLAGNKLTEWHDLLVTDSATSETKHYGGRIAFDDQEHVFFSVGDRGVRENAQDLTNHAGSVIRLNLDGSVPRDNPFVTHANIRNEIWSYGHRNPQGLFYDTDTHTLWSNEHGPRGGDEINLIRPGANYGWPIVSYGKEYWGPISVGEGNTKDGIDNPAKVFIPSIAPSSLIRYKGMLFSNWNGDFLSTALALRHLNKIKIDKNGKTTETRYLEHLDERLRSIAQDSAGVLYIGTDSGKVLKITLAIDSGLKKAS</sequence>
<accession>A0A1M5CPD8</accession>
<feature type="chain" id="PRO_5013222998" evidence="1">
    <location>
        <begin position="19"/>
        <end position="374"/>
    </location>
</feature>
<feature type="signal peptide" evidence="1">
    <location>
        <begin position="1"/>
        <end position="18"/>
    </location>
</feature>
<gene>
    <name evidence="3" type="ORF">SAMN02745753_02194</name>
</gene>